<protein>
    <submittedName>
        <fullName evidence="2">41215_t:CDS:1</fullName>
    </submittedName>
</protein>
<gene>
    <name evidence="2" type="ORF">GMARGA_LOCUS30206</name>
</gene>
<dbReference type="EMBL" id="CAJVQB010042118">
    <property type="protein sequence ID" value="CAG8830117.1"/>
    <property type="molecule type" value="Genomic_DNA"/>
</dbReference>
<feature type="non-terminal residue" evidence="2">
    <location>
        <position position="1"/>
    </location>
</feature>
<proteinExistence type="predicted"/>
<sequence>ISIKEIYIKIDDKDPVVYDKLGEKFTLNNTLNDVRNQLSDEDEIIRIQDNMDFYVLFEDNTLIIRKSSKVNEKIILEKCKLKYGINMTDEGPKIANTIALDFSQDTNIIMEELSIFTEKTDNKTYENSFEDFLGKNLIADMTASTEFLHSSIGFGVSHEYSSTNTNSTKFSSTHEIMLLPKCIFEIGNVKPTEEFKTEVELALNSDRPKEEFKNICEKYGEFIAHKVKIGGKVQTISYSNASNLKLDKLKNWSANGKLGSEIVGGVNFGYSMNQEINEYSSISSVKTYTRVYGGDKSNFRQNNIDSWRDSLNDYESWCAIEYDDLVHIFDLLDPELRQKVIKMTHNEKILYSTKDSVEFTMLPHDYSYCHKLKIPSDLMLNLKEYKIFASVMSTKKQSDKTKKQDGKTKKQGDKISTRVIYTSDSSAIVVLHRISESKRKQSKSFNLQIGWIIVGHPKSFKFECHDWHITHSCEEYVKNWEKKSISIYQFDEIRNHSLLATCAQRIPQQSEIIPMKSKLATGVHFCYESQQLKACYFIYDLESMKCFKQNNHTELSDLIIHCSIVSQNSPISYLNNLQLNKKRRLGMHKKPYILYNIPEQNTPLWTHDRLTFVNILQNANACPNNCNAGFIILSPNPKYLEFSQNNLKDLEISYFCLAPLIKSYTQN</sequence>
<evidence type="ECO:0000313" key="2">
    <source>
        <dbReference type="EMBL" id="CAG8830117.1"/>
    </source>
</evidence>
<name>A0ABN7WFH9_GIGMA</name>
<reference evidence="2 3" key="1">
    <citation type="submission" date="2021-06" db="EMBL/GenBank/DDBJ databases">
        <authorList>
            <person name="Kallberg Y."/>
            <person name="Tangrot J."/>
            <person name="Rosling A."/>
        </authorList>
    </citation>
    <scope>NUCLEOTIDE SEQUENCE [LARGE SCALE GENOMIC DNA]</scope>
    <source>
        <strain evidence="2 3">120-4 pot B 10/14</strain>
    </source>
</reference>
<keyword evidence="3" id="KW-1185">Reference proteome</keyword>
<dbReference type="InterPro" id="IPR054586">
    <property type="entry name" value="MACPF_1_fungal"/>
</dbReference>
<organism evidence="2 3">
    <name type="scientific">Gigaspora margarita</name>
    <dbReference type="NCBI Taxonomy" id="4874"/>
    <lineage>
        <taxon>Eukaryota</taxon>
        <taxon>Fungi</taxon>
        <taxon>Fungi incertae sedis</taxon>
        <taxon>Mucoromycota</taxon>
        <taxon>Glomeromycotina</taxon>
        <taxon>Glomeromycetes</taxon>
        <taxon>Diversisporales</taxon>
        <taxon>Gigasporaceae</taxon>
        <taxon>Gigaspora</taxon>
    </lineage>
</organism>
<evidence type="ECO:0000259" key="1">
    <source>
        <dbReference type="Pfam" id="PF22693"/>
    </source>
</evidence>
<evidence type="ECO:0000313" key="3">
    <source>
        <dbReference type="Proteomes" id="UP000789901"/>
    </source>
</evidence>
<dbReference type="Pfam" id="PF22693">
    <property type="entry name" value="MACPF_1"/>
    <property type="match status" value="1"/>
</dbReference>
<dbReference type="Proteomes" id="UP000789901">
    <property type="component" value="Unassembled WGS sequence"/>
</dbReference>
<comment type="caution">
    <text evidence="2">The sequence shown here is derived from an EMBL/GenBank/DDBJ whole genome shotgun (WGS) entry which is preliminary data.</text>
</comment>
<feature type="domain" description="MACPF-like" evidence="1">
    <location>
        <begin position="84"/>
        <end position="340"/>
    </location>
</feature>
<accession>A0ABN7WFH9</accession>